<name>A0A379MSS2_9BACT</name>
<protein>
    <recommendedName>
        <fullName evidence="9">Arginine--tRNA ligase</fullName>
        <ecNumber evidence="9">6.1.1.19</ecNumber>
    </recommendedName>
    <alternativeName>
        <fullName evidence="9">Arginyl-tRNA synthetase</fullName>
        <shortName evidence="9">ArgRS</shortName>
    </alternativeName>
</protein>
<dbReference type="Pfam" id="PF05746">
    <property type="entry name" value="DALR_1"/>
    <property type="match status" value="1"/>
</dbReference>
<dbReference type="RefSeq" id="WP_027290191.1">
    <property type="nucleotide sequence ID" value="NZ_UGVL01000001.1"/>
</dbReference>
<keyword evidence="5 9" id="KW-0067">ATP-binding</keyword>
<feature type="domain" description="DALR anticodon binding" evidence="11">
    <location>
        <begin position="476"/>
        <end position="599"/>
    </location>
</feature>
<reference evidence="13 14" key="1">
    <citation type="submission" date="2018-06" db="EMBL/GenBank/DDBJ databases">
        <authorList>
            <consortium name="Pathogen Informatics"/>
            <person name="Doyle S."/>
        </authorList>
    </citation>
    <scope>NUCLEOTIDE SEQUENCE [LARGE SCALE GENOMIC DNA]</scope>
    <source>
        <strain evidence="13 14">NCTC11190</strain>
    </source>
</reference>
<organism evidence="13 14">
    <name type="scientific">Rikenella microfusus</name>
    <dbReference type="NCBI Taxonomy" id="28139"/>
    <lineage>
        <taxon>Bacteria</taxon>
        <taxon>Pseudomonadati</taxon>
        <taxon>Bacteroidota</taxon>
        <taxon>Bacteroidia</taxon>
        <taxon>Bacteroidales</taxon>
        <taxon>Rikenellaceae</taxon>
        <taxon>Rikenella</taxon>
    </lineage>
</organism>
<keyword evidence="3 9" id="KW-0436">Ligase</keyword>
<dbReference type="Gene3D" id="1.10.730.10">
    <property type="entry name" value="Isoleucyl-tRNA Synthetase, Domain 1"/>
    <property type="match status" value="1"/>
</dbReference>
<dbReference type="AlphaFoldDB" id="A0A379MSS2"/>
<evidence type="ECO:0000259" key="11">
    <source>
        <dbReference type="SMART" id="SM00836"/>
    </source>
</evidence>
<dbReference type="GO" id="GO:0005524">
    <property type="term" value="F:ATP binding"/>
    <property type="evidence" value="ECO:0007669"/>
    <property type="project" value="UniProtKB-UniRule"/>
</dbReference>
<keyword evidence="7 9" id="KW-0030">Aminoacyl-tRNA synthetase</keyword>
<dbReference type="PRINTS" id="PR01038">
    <property type="entry name" value="TRNASYNTHARG"/>
</dbReference>
<dbReference type="HAMAP" id="MF_00123">
    <property type="entry name" value="Arg_tRNA_synth"/>
    <property type="match status" value="1"/>
</dbReference>
<dbReference type="FunFam" id="3.40.50.620:FF:000125">
    <property type="entry name" value="Arginine--tRNA ligase"/>
    <property type="match status" value="1"/>
</dbReference>
<dbReference type="EC" id="6.1.1.19" evidence="9"/>
<dbReference type="InterPro" id="IPR001278">
    <property type="entry name" value="Arg-tRNA-ligase"/>
</dbReference>
<keyword evidence="14" id="KW-1185">Reference proteome</keyword>
<evidence type="ECO:0000256" key="7">
    <source>
        <dbReference type="ARBA" id="ARBA00023146"/>
    </source>
</evidence>
<dbReference type="InterPro" id="IPR008909">
    <property type="entry name" value="DALR_anticod-bd"/>
</dbReference>
<dbReference type="Pfam" id="PF00750">
    <property type="entry name" value="tRNA-synt_1d"/>
    <property type="match status" value="1"/>
</dbReference>
<dbReference type="STRING" id="880526.GCA_000427365_00293"/>
<accession>A0A379MSS2</accession>
<dbReference type="GO" id="GO:0004814">
    <property type="term" value="F:arginine-tRNA ligase activity"/>
    <property type="evidence" value="ECO:0007669"/>
    <property type="project" value="UniProtKB-UniRule"/>
</dbReference>
<dbReference type="Gene3D" id="3.40.50.620">
    <property type="entry name" value="HUPs"/>
    <property type="match status" value="1"/>
</dbReference>
<dbReference type="InterPro" id="IPR001412">
    <property type="entry name" value="aa-tRNA-synth_I_CS"/>
</dbReference>
<dbReference type="InterPro" id="IPR036695">
    <property type="entry name" value="Arg-tRNA-synth_N_sf"/>
</dbReference>
<evidence type="ECO:0000256" key="6">
    <source>
        <dbReference type="ARBA" id="ARBA00022917"/>
    </source>
</evidence>
<dbReference type="GO" id="GO:0006420">
    <property type="term" value="P:arginyl-tRNA aminoacylation"/>
    <property type="evidence" value="ECO:0007669"/>
    <property type="project" value="UniProtKB-UniRule"/>
</dbReference>
<dbReference type="GO" id="GO:0005737">
    <property type="term" value="C:cytoplasm"/>
    <property type="evidence" value="ECO:0007669"/>
    <property type="project" value="UniProtKB-SubCell"/>
</dbReference>
<dbReference type="PANTHER" id="PTHR11956">
    <property type="entry name" value="ARGINYL-TRNA SYNTHETASE"/>
    <property type="match status" value="1"/>
</dbReference>
<dbReference type="OrthoDB" id="9805987at2"/>
<evidence type="ECO:0000259" key="12">
    <source>
        <dbReference type="SMART" id="SM01016"/>
    </source>
</evidence>
<comment type="catalytic activity">
    <reaction evidence="8 9">
        <text>tRNA(Arg) + L-arginine + ATP = L-arginyl-tRNA(Arg) + AMP + diphosphate</text>
        <dbReference type="Rhea" id="RHEA:20301"/>
        <dbReference type="Rhea" id="RHEA-COMP:9658"/>
        <dbReference type="Rhea" id="RHEA-COMP:9673"/>
        <dbReference type="ChEBI" id="CHEBI:30616"/>
        <dbReference type="ChEBI" id="CHEBI:32682"/>
        <dbReference type="ChEBI" id="CHEBI:33019"/>
        <dbReference type="ChEBI" id="CHEBI:78442"/>
        <dbReference type="ChEBI" id="CHEBI:78513"/>
        <dbReference type="ChEBI" id="CHEBI:456215"/>
        <dbReference type="EC" id="6.1.1.19"/>
    </reaction>
</comment>
<keyword evidence="4 9" id="KW-0547">Nucleotide-binding</keyword>
<evidence type="ECO:0000313" key="13">
    <source>
        <dbReference type="EMBL" id="SUE33940.1"/>
    </source>
</evidence>
<dbReference type="SUPFAM" id="SSF47323">
    <property type="entry name" value="Anticodon-binding domain of a subclass of class I aminoacyl-tRNA synthetases"/>
    <property type="match status" value="1"/>
</dbReference>
<evidence type="ECO:0000256" key="8">
    <source>
        <dbReference type="ARBA" id="ARBA00049339"/>
    </source>
</evidence>
<gene>
    <name evidence="9 13" type="primary">argS</name>
    <name evidence="13" type="ORF">NCTC11190_01154</name>
</gene>
<dbReference type="NCBIfam" id="TIGR00456">
    <property type="entry name" value="argS"/>
    <property type="match status" value="1"/>
</dbReference>
<proteinExistence type="inferred from homology"/>
<comment type="subunit">
    <text evidence="9">Monomer.</text>
</comment>
<dbReference type="Proteomes" id="UP000255233">
    <property type="component" value="Unassembled WGS sequence"/>
</dbReference>
<comment type="similarity">
    <text evidence="1 9 10">Belongs to the class-I aminoacyl-tRNA synthetase family.</text>
</comment>
<feature type="short sequence motif" description="'HIGH' region" evidence="9">
    <location>
        <begin position="123"/>
        <end position="133"/>
    </location>
</feature>
<dbReference type="PANTHER" id="PTHR11956:SF5">
    <property type="entry name" value="ARGININE--TRNA LIGASE, CYTOPLASMIC"/>
    <property type="match status" value="1"/>
</dbReference>
<dbReference type="SMART" id="SM00836">
    <property type="entry name" value="DALR_1"/>
    <property type="match status" value="1"/>
</dbReference>
<dbReference type="InterPro" id="IPR005148">
    <property type="entry name" value="Arg-tRNA-synth_N"/>
</dbReference>
<dbReference type="PROSITE" id="PS00178">
    <property type="entry name" value="AA_TRNA_LIGASE_I"/>
    <property type="match status" value="1"/>
</dbReference>
<evidence type="ECO:0000256" key="2">
    <source>
        <dbReference type="ARBA" id="ARBA00022490"/>
    </source>
</evidence>
<evidence type="ECO:0000313" key="14">
    <source>
        <dbReference type="Proteomes" id="UP000255233"/>
    </source>
</evidence>
<keyword evidence="6 9" id="KW-0648">Protein biosynthesis</keyword>
<dbReference type="SUPFAM" id="SSF52374">
    <property type="entry name" value="Nucleotidylyl transferase"/>
    <property type="match status" value="1"/>
</dbReference>
<feature type="domain" description="Arginyl tRNA synthetase N-terminal" evidence="12">
    <location>
        <begin position="5"/>
        <end position="88"/>
    </location>
</feature>
<evidence type="ECO:0000256" key="1">
    <source>
        <dbReference type="ARBA" id="ARBA00005594"/>
    </source>
</evidence>
<dbReference type="InterPro" id="IPR035684">
    <property type="entry name" value="ArgRS_core"/>
</dbReference>
<comment type="subcellular location">
    <subcellularLocation>
        <location evidence="9">Cytoplasm</location>
    </subcellularLocation>
</comment>
<evidence type="ECO:0000256" key="3">
    <source>
        <dbReference type="ARBA" id="ARBA00022598"/>
    </source>
</evidence>
<evidence type="ECO:0000256" key="5">
    <source>
        <dbReference type="ARBA" id="ARBA00022840"/>
    </source>
</evidence>
<evidence type="ECO:0000256" key="9">
    <source>
        <dbReference type="HAMAP-Rule" id="MF_00123"/>
    </source>
</evidence>
<dbReference type="InterPro" id="IPR009080">
    <property type="entry name" value="tRNAsynth_Ia_anticodon-bd"/>
</dbReference>
<dbReference type="SUPFAM" id="SSF55190">
    <property type="entry name" value="Arginyl-tRNA synthetase (ArgRS), N-terminal 'additional' domain"/>
    <property type="match status" value="1"/>
</dbReference>
<dbReference type="InterPro" id="IPR014729">
    <property type="entry name" value="Rossmann-like_a/b/a_fold"/>
</dbReference>
<dbReference type="EMBL" id="UGVL01000001">
    <property type="protein sequence ID" value="SUE33940.1"/>
    <property type="molecule type" value="Genomic_DNA"/>
</dbReference>
<evidence type="ECO:0000256" key="4">
    <source>
        <dbReference type="ARBA" id="ARBA00022741"/>
    </source>
</evidence>
<evidence type="ECO:0000256" key="10">
    <source>
        <dbReference type="RuleBase" id="RU363038"/>
    </source>
</evidence>
<sequence>MNAENTVKDCCERAVAALYGAGAVPALQVSKTRKEFEGDYTLVTFPLLKVSRKSPEATAQEIGEWLQANCPETVAGFNVIKGFLNVSLTPEYWLGCLGTLMRTPGYGFVCDSGRTVMVEYSSPNTNKPLHLGHIRNNLLGYSVSKILEANGCNVMKVNLVNDRGIHICKSMLAWLRFGGGETPESSGMKGDHLVGKYYVAFDKAYKAEVKELTARGMDEDTAKREAPIMRQAQEMLRRWEAKDPEVYGLWEKMNGWVYKGFDETYAALGVSFDKVYYESNTYLLGKEMVQKGLAEGIFFRKEDGSVWADLTGDGLDQKLLLRGDGTSVYMTQDLGTAVQRHDEYRFDDMIYVVGNEQNYHFQVLKLILGKLGYAWSDNIFHLSYGMVELPEGKMKSREGTVVDADDLIAEMVATARTVAEEAGKVDGLSSDEIAEIARIVGLGALKYFILKVDPKKTMLFDPKESIDFNGNTGPFIQYTYARIRSLQRRAEAEGVAVAASTGDFDAGRRPQPKEIELIKHLTEFGGVVAQAGAEFSPAVVAAYAYELAKEFNQYYHDYPILKADVAPADRTFRLSLAAQVAGTLNRAMGLLGIEMPERM</sequence>
<dbReference type="SMART" id="SM01016">
    <property type="entry name" value="Arg_tRNA_synt_N"/>
    <property type="match status" value="1"/>
</dbReference>
<dbReference type="Gene3D" id="3.30.1360.70">
    <property type="entry name" value="Arginyl tRNA synthetase N-terminal domain"/>
    <property type="match status" value="1"/>
</dbReference>
<keyword evidence="2 9" id="KW-0963">Cytoplasm</keyword>